<dbReference type="Gene3D" id="3.40.50.720">
    <property type="entry name" value="NAD(P)-binding Rossmann-like Domain"/>
    <property type="match status" value="2"/>
</dbReference>
<dbReference type="FunFam" id="3.40.50.720:FF:000041">
    <property type="entry name" value="D-3-phosphoglycerate dehydrogenase"/>
    <property type="match status" value="1"/>
</dbReference>
<evidence type="ECO:0000259" key="13">
    <source>
        <dbReference type="PROSITE" id="PS51671"/>
    </source>
</evidence>
<feature type="domain" description="ACT" evidence="13">
    <location>
        <begin position="378"/>
        <end position="447"/>
    </location>
</feature>
<name>A0A1C4FH89_9BACT</name>
<dbReference type="STRING" id="1335309.GA0116948_11456"/>
<dbReference type="UniPathway" id="UPA00135">
    <property type="reaction ID" value="UER00196"/>
</dbReference>
<dbReference type="SUPFAM" id="SSF52283">
    <property type="entry name" value="Formate/glycerate dehydrogenase catalytic domain-like"/>
    <property type="match status" value="1"/>
</dbReference>
<dbReference type="GO" id="GO:0047545">
    <property type="term" value="F:(S)-2-hydroxyglutarate dehydrogenase activity"/>
    <property type="evidence" value="ECO:0007669"/>
    <property type="project" value="UniProtKB-ARBA"/>
</dbReference>
<dbReference type="NCBIfam" id="NF008759">
    <property type="entry name" value="PRK11790.1"/>
    <property type="match status" value="1"/>
</dbReference>
<accession>A0A1C4FH89</accession>
<dbReference type="GO" id="GO:0051287">
    <property type="term" value="F:NAD binding"/>
    <property type="evidence" value="ECO:0007669"/>
    <property type="project" value="InterPro"/>
</dbReference>
<evidence type="ECO:0000256" key="10">
    <source>
        <dbReference type="ARBA" id="ARBA00048126"/>
    </source>
</evidence>
<keyword evidence="15" id="KW-1185">Reference proteome</keyword>
<dbReference type="InterPro" id="IPR029753">
    <property type="entry name" value="D-isomer_DH_CS"/>
</dbReference>
<dbReference type="GO" id="GO:0006564">
    <property type="term" value="P:L-serine biosynthetic process"/>
    <property type="evidence" value="ECO:0007669"/>
    <property type="project" value="UniProtKB-ARBA"/>
</dbReference>
<dbReference type="InterPro" id="IPR036291">
    <property type="entry name" value="NAD(P)-bd_dom_sf"/>
</dbReference>
<comment type="function">
    <text evidence="1">Catalyzes the reversible oxidation of 3-phospho-D-glycerate to 3-phosphonooxypyruvate, the first step of the phosphorylated L-serine biosynthesis pathway. Also catalyzes the reversible oxidation of 2-hydroxyglutarate to 2-oxoglutarate.</text>
</comment>
<organism evidence="14 15">
    <name type="scientific">Chitinophaga costaii</name>
    <dbReference type="NCBI Taxonomy" id="1335309"/>
    <lineage>
        <taxon>Bacteria</taxon>
        <taxon>Pseudomonadati</taxon>
        <taxon>Bacteroidota</taxon>
        <taxon>Chitinophagia</taxon>
        <taxon>Chitinophagales</taxon>
        <taxon>Chitinophagaceae</taxon>
        <taxon>Chitinophaga</taxon>
    </lineage>
</organism>
<dbReference type="InterPro" id="IPR006139">
    <property type="entry name" value="D-isomer_2_OHA_DH_cat_dom"/>
</dbReference>
<evidence type="ECO:0000313" key="15">
    <source>
        <dbReference type="Proteomes" id="UP000242818"/>
    </source>
</evidence>
<dbReference type="SUPFAM" id="SSF55021">
    <property type="entry name" value="ACT-like"/>
    <property type="match status" value="1"/>
</dbReference>
<comment type="similarity">
    <text evidence="3 12">Belongs to the D-isomer specific 2-hydroxyacid dehydrogenase family.</text>
</comment>
<gene>
    <name evidence="14" type="ORF">GA0116948_11456</name>
</gene>
<dbReference type="Pfam" id="PF22629">
    <property type="entry name" value="ACT_AHAS_ss"/>
    <property type="match status" value="1"/>
</dbReference>
<evidence type="ECO:0000256" key="7">
    <source>
        <dbReference type="ARBA" id="ARBA00023002"/>
    </source>
</evidence>
<dbReference type="EMBL" id="FMAR01000014">
    <property type="protein sequence ID" value="SCC55280.1"/>
    <property type="molecule type" value="Genomic_DNA"/>
</dbReference>
<dbReference type="CDD" id="cd12176">
    <property type="entry name" value="PGDH_3"/>
    <property type="match status" value="1"/>
</dbReference>
<evidence type="ECO:0000256" key="2">
    <source>
        <dbReference type="ARBA" id="ARBA00005216"/>
    </source>
</evidence>
<dbReference type="InterPro" id="IPR050418">
    <property type="entry name" value="D-iso_2-hydroxyacid_DH_PdxB"/>
</dbReference>
<evidence type="ECO:0000313" key="14">
    <source>
        <dbReference type="EMBL" id="SCC55280.1"/>
    </source>
</evidence>
<dbReference type="InterPro" id="IPR029752">
    <property type="entry name" value="D-isomer_DH_CS1"/>
</dbReference>
<evidence type="ECO:0000256" key="5">
    <source>
        <dbReference type="ARBA" id="ARBA00013143"/>
    </source>
</evidence>
<protein>
    <recommendedName>
        <fullName evidence="6">D-3-phosphoglycerate dehydrogenase</fullName>
        <ecNumber evidence="4">1.1.1.399</ecNumber>
        <ecNumber evidence="5">1.1.1.95</ecNumber>
    </recommendedName>
    <alternativeName>
        <fullName evidence="9">2-oxoglutarate reductase</fullName>
    </alternativeName>
</protein>
<dbReference type="Proteomes" id="UP000242818">
    <property type="component" value="Unassembled WGS sequence"/>
</dbReference>
<comment type="catalytic activity">
    <reaction evidence="11">
        <text>(2R)-3-phosphoglycerate + NAD(+) = 3-phosphooxypyruvate + NADH + H(+)</text>
        <dbReference type="Rhea" id="RHEA:12641"/>
        <dbReference type="ChEBI" id="CHEBI:15378"/>
        <dbReference type="ChEBI" id="CHEBI:18110"/>
        <dbReference type="ChEBI" id="CHEBI:57540"/>
        <dbReference type="ChEBI" id="CHEBI:57945"/>
        <dbReference type="ChEBI" id="CHEBI:58272"/>
        <dbReference type="EC" id="1.1.1.95"/>
    </reaction>
</comment>
<keyword evidence="8" id="KW-0520">NAD</keyword>
<evidence type="ECO:0000256" key="4">
    <source>
        <dbReference type="ARBA" id="ARBA00013001"/>
    </source>
</evidence>
<keyword evidence="7 12" id="KW-0560">Oxidoreductase</keyword>
<dbReference type="InterPro" id="IPR045865">
    <property type="entry name" value="ACT-like_dom_sf"/>
</dbReference>
<dbReference type="PANTHER" id="PTHR43761">
    <property type="entry name" value="D-ISOMER SPECIFIC 2-HYDROXYACID DEHYDROGENASE FAMILY PROTEIN (AFU_ORTHOLOGUE AFUA_1G13630)"/>
    <property type="match status" value="1"/>
</dbReference>
<dbReference type="GO" id="GO:0004617">
    <property type="term" value="F:phosphoglycerate dehydrogenase activity"/>
    <property type="evidence" value="ECO:0007669"/>
    <property type="project" value="UniProtKB-EC"/>
</dbReference>
<evidence type="ECO:0000256" key="1">
    <source>
        <dbReference type="ARBA" id="ARBA00003800"/>
    </source>
</evidence>
<dbReference type="Pfam" id="PF02826">
    <property type="entry name" value="2-Hacid_dh_C"/>
    <property type="match status" value="1"/>
</dbReference>
<evidence type="ECO:0000256" key="12">
    <source>
        <dbReference type="RuleBase" id="RU003719"/>
    </source>
</evidence>
<dbReference type="Pfam" id="PF00389">
    <property type="entry name" value="2-Hacid_dh"/>
    <property type="match status" value="1"/>
</dbReference>
<dbReference type="Gene3D" id="3.30.70.260">
    <property type="match status" value="1"/>
</dbReference>
<reference evidence="14 15" key="1">
    <citation type="submission" date="2016-08" db="EMBL/GenBank/DDBJ databases">
        <authorList>
            <person name="Seilhamer J.J."/>
        </authorList>
    </citation>
    <scope>NUCLEOTIDE SEQUENCE [LARGE SCALE GENOMIC DNA]</scope>
    <source>
        <strain evidence="14 15">A37T2</strain>
    </source>
</reference>
<dbReference type="AlphaFoldDB" id="A0A1C4FH89"/>
<dbReference type="SUPFAM" id="SSF51735">
    <property type="entry name" value="NAD(P)-binding Rossmann-fold domains"/>
    <property type="match status" value="1"/>
</dbReference>
<dbReference type="EC" id="1.1.1.399" evidence="4"/>
<dbReference type="EC" id="1.1.1.95" evidence="5"/>
<evidence type="ECO:0000256" key="11">
    <source>
        <dbReference type="ARBA" id="ARBA00048731"/>
    </source>
</evidence>
<dbReference type="InterPro" id="IPR054480">
    <property type="entry name" value="AHAS_small-like_ACT"/>
</dbReference>
<proteinExistence type="inferred from homology"/>
<evidence type="ECO:0000256" key="6">
    <source>
        <dbReference type="ARBA" id="ARBA00021582"/>
    </source>
</evidence>
<dbReference type="PROSITE" id="PS51671">
    <property type="entry name" value="ACT"/>
    <property type="match status" value="1"/>
</dbReference>
<dbReference type="CDD" id="cd04901">
    <property type="entry name" value="ACT_3PGDH"/>
    <property type="match status" value="1"/>
</dbReference>
<dbReference type="PROSITE" id="PS00065">
    <property type="entry name" value="D_2_HYDROXYACID_DH_1"/>
    <property type="match status" value="1"/>
</dbReference>
<dbReference type="InterPro" id="IPR002912">
    <property type="entry name" value="ACT_dom"/>
</dbReference>
<dbReference type="InterPro" id="IPR006140">
    <property type="entry name" value="D-isomer_DH_NAD-bd"/>
</dbReference>
<dbReference type="PANTHER" id="PTHR43761:SF1">
    <property type="entry name" value="D-ISOMER SPECIFIC 2-HYDROXYACID DEHYDROGENASE CATALYTIC DOMAIN-CONTAINING PROTEIN-RELATED"/>
    <property type="match status" value="1"/>
</dbReference>
<sequence>MIIPKHFLGLWPQSRIGAIFTPTMAGSIILHQFVFMDQQKLTSYPKEKINILLLENISDAAAAEFKSAGYENVRRVSGALSEAQLIQEIKDVHLLGIRSKTQITANVLAAARKLQAVGCFCIGTNQVDMASAKAHGVAVFNAPYSNTRSVAELVIGLSIMLIRRIPDKNIAAHNGVWMKEAKGSYELRGKTLGIIGYGNIGSQVSVLAEALGMKITYFDTVTKLPLGNAVQIRSLEEFLSKADIVSLHVPSTPATTNMITAPVLAMMKPGAIFINYARGEVVDLDALKAALESGHISGAAIDVFPVEPEKNGAAFSSPLQKLPNVILTPHIGGSTEEAQHNIGLDVSSKMLAYLETGNSFGSHSVPALSVPEVEHAHRILHIHENVPGVLSAINTALSSNKINILGQYLKTNEQIGYVVLDVDSNLSADALAFLKDVPATIKTRVLY</sequence>
<comment type="catalytic activity">
    <reaction evidence="10">
        <text>(R)-2-hydroxyglutarate + NAD(+) = 2-oxoglutarate + NADH + H(+)</text>
        <dbReference type="Rhea" id="RHEA:49612"/>
        <dbReference type="ChEBI" id="CHEBI:15378"/>
        <dbReference type="ChEBI" id="CHEBI:15801"/>
        <dbReference type="ChEBI" id="CHEBI:16810"/>
        <dbReference type="ChEBI" id="CHEBI:57540"/>
        <dbReference type="ChEBI" id="CHEBI:57945"/>
        <dbReference type="EC" id="1.1.1.399"/>
    </reaction>
</comment>
<evidence type="ECO:0000256" key="3">
    <source>
        <dbReference type="ARBA" id="ARBA00005854"/>
    </source>
</evidence>
<dbReference type="PROSITE" id="PS00671">
    <property type="entry name" value="D_2_HYDROXYACID_DH_3"/>
    <property type="match status" value="1"/>
</dbReference>
<evidence type="ECO:0000256" key="8">
    <source>
        <dbReference type="ARBA" id="ARBA00023027"/>
    </source>
</evidence>
<comment type="pathway">
    <text evidence="2">Amino-acid biosynthesis; L-serine biosynthesis; L-serine from 3-phospho-D-glycerate: step 1/3.</text>
</comment>
<evidence type="ECO:0000256" key="9">
    <source>
        <dbReference type="ARBA" id="ARBA00030455"/>
    </source>
</evidence>